<name>A0A0C9TN63_PAXIN</name>
<reference evidence="3" key="2">
    <citation type="submission" date="2015-01" db="EMBL/GenBank/DDBJ databases">
        <title>Evolutionary Origins and Diversification of the Mycorrhizal Mutualists.</title>
        <authorList>
            <consortium name="DOE Joint Genome Institute"/>
            <consortium name="Mycorrhizal Genomics Consortium"/>
            <person name="Kohler A."/>
            <person name="Kuo A."/>
            <person name="Nagy L.G."/>
            <person name="Floudas D."/>
            <person name="Copeland A."/>
            <person name="Barry K.W."/>
            <person name="Cichocki N."/>
            <person name="Veneault-Fourrey C."/>
            <person name="LaButti K."/>
            <person name="Lindquist E.A."/>
            <person name="Lipzen A."/>
            <person name="Lundell T."/>
            <person name="Morin E."/>
            <person name="Murat C."/>
            <person name="Riley R."/>
            <person name="Ohm R."/>
            <person name="Sun H."/>
            <person name="Tunlid A."/>
            <person name="Henrissat B."/>
            <person name="Grigoriev I.V."/>
            <person name="Hibbett D.S."/>
            <person name="Martin F."/>
        </authorList>
    </citation>
    <scope>NUCLEOTIDE SEQUENCE [LARGE SCALE GENOMIC DNA]</scope>
    <source>
        <strain evidence="3">ATCC 200175</strain>
    </source>
</reference>
<evidence type="ECO:0000313" key="2">
    <source>
        <dbReference type="EMBL" id="KIJ12023.1"/>
    </source>
</evidence>
<feature type="compositionally biased region" description="Polar residues" evidence="1">
    <location>
        <begin position="11"/>
        <end position="35"/>
    </location>
</feature>
<feature type="compositionally biased region" description="Polar residues" evidence="1">
    <location>
        <begin position="58"/>
        <end position="72"/>
    </location>
</feature>
<reference evidence="2 3" key="1">
    <citation type="submission" date="2014-06" db="EMBL/GenBank/DDBJ databases">
        <authorList>
            <consortium name="DOE Joint Genome Institute"/>
            <person name="Kuo A."/>
            <person name="Kohler A."/>
            <person name="Nagy L.G."/>
            <person name="Floudas D."/>
            <person name="Copeland A."/>
            <person name="Barry K.W."/>
            <person name="Cichocki N."/>
            <person name="Veneault-Fourrey C."/>
            <person name="LaButti K."/>
            <person name="Lindquist E.A."/>
            <person name="Lipzen A."/>
            <person name="Lundell T."/>
            <person name="Morin E."/>
            <person name="Murat C."/>
            <person name="Sun H."/>
            <person name="Tunlid A."/>
            <person name="Henrissat B."/>
            <person name="Grigoriev I.V."/>
            <person name="Hibbett D.S."/>
            <person name="Martin F."/>
            <person name="Nordberg H.P."/>
            <person name="Cantor M.N."/>
            <person name="Hua S.X."/>
        </authorList>
    </citation>
    <scope>NUCLEOTIDE SEQUENCE [LARGE SCALE GENOMIC DNA]</scope>
    <source>
        <strain evidence="2 3">ATCC 200175</strain>
    </source>
</reference>
<evidence type="ECO:0000256" key="1">
    <source>
        <dbReference type="SAM" id="MobiDB-lite"/>
    </source>
</evidence>
<feature type="region of interest" description="Disordered" evidence="1">
    <location>
        <begin position="56"/>
        <end position="79"/>
    </location>
</feature>
<organism evidence="2 3">
    <name type="scientific">Paxillus involutus ATCC 200175</name>
    <dbReference type="NCBI Taxonomy" id="664439"/>
    <lineage>
        <taxon>Eukaryota</taxon>
        <taxon>Fungi</taxon>
        <taxon>Dikarya</taxon>
        <taxon>Basidiomycota</taxon>
        <taxon>Agaricomycotina</taxon>
        <taxon>Agaricomycetes</taxon>
        <taxon>Agaricomycetidae</taxon>
        <taxon>Boletales</taxon>
        <taxon>Paxilineae</taxon>
        <taxon>Paxillaceae</taxon>
        <taxon>Paxillus</taxon>
    </lineage>
</organism>
<proteinExistence type="predicted"/>
<sequence>MLVHPGDTSHKPSGSSTHSLGHSPSASPSNAQYQRQLVPAAVSNMFGVRTDGVPTLKGVNSGQVWGSMTPASSGPGAQA</sequence>
<dbReference type="EMBL" id="KN819370">
    <property type="protein sequence ID" value="KIJ12023.1"/>
    <property type="molecule type" value="Genomic_DNA"/>
</dbReference>
<gene>
    <name evidence="2" type="ORF">PAXINDRAFT_15203</name>
</gene>
<keyword evidence="3" id="KW-1185">Reference proteome</keyword>
<dbReference type="Proteomes" id="UP000053647">
    <property type="component" value="Unassembled WGS sequence"/>
</dbReference>
<feature type="region of interest" description="Disordered" evidence="1">
    <location>
        <begin position="1"/>
        <end position="36"/>
    </location>
</feature>
<accession>A0A0C9TN63</accession>
<dbReference type="AlphaFoldDB" id="A0A0C9TN63"/>
<evidence type="ECO:0000313" key="3">
    <source>
        <dbReference type="Proteomes" id="UP000053647"/>
    </source>
</evidence>
<dbReference type="HOGENOM" id="CLU_2606684_0_0_1"/>
<protein>
    <submittedName>
        <fullName evidence="2">Unplaced genomic scaffold PAXINscaffold_48, whole genome shotgun sequence</fullName>
    </submittedName>
</protein>